<gene>
    <name evidence="9" type="ORF">N7532_007915</name>
</gene>
<evidence type="ECO:0000256" key="3">
    <source>
        <dbReference type="ARBA" id="ARBA00022833"/>
    </source>
</evidence>
<evidence type="ECO:0000313" key="9">
    <source>
        <dbReference type="EMBL" id="KAJ5089231.1"/>
    </source>
</evidence>
<dbReference type="SUPFAM" id="SSF51197">
    <property type="entry name" value="Clavaminate synthase-like"/>
    <property type="match status" value="1"/>
</dbReference>
<keyword evidence="10" id="KW-1185">Reference proteome</keyword>
<evidence type="ECO:0000256" key="5">
    <source>
        <dbReference type="SAM" id="MobiDB-lite"/>
    </source>
</evidence>
<evidence type="ECO:0000259" key="6">
    <source>
        <dbReference type="PROSITE" id="PS51140"/>
    </source>
</evidence>
<comment type="caution">
    <text evidence="9">The sequence shown here is derived from an EMBL/GenBank/DDBJ whole genome shotgun (WGS) entry which is preliminary data.</text>
</comment>
<dbReference type="InterPro" id="IPR005123">
    <property type="entry name" value="Oxoglu/Fe-dep_dioxygenase_dom"/>
</dbReference>
<dbReference type="GO" id="GO:0043130">
    <property type="term" value="F:ubiquitin binding"/>
    <property type="evidence" value="ECO:0007669"/>
    <property type="project" value="InterPro"/>
</dbReference>
<evidence type="ECO:0008006" key="11">
    <source>
        <dbReference type="Google" id="ProtNLM"/>
    </source>
</evidence>
<dbReference type="GO" id="GO:0006307">
    <property type="term" value="P:DNA alkylation repair"/>
    <property type="evidence" value="ECO:0007669"/>
    <property type="project" value="InterPro"/>
</dbReference>
<feature type="region of interest" description="Disordered" evidence="5">
    <location>
        <begin position="317"/>
        <end position="361"/>
    </location>
</feature>
<dbReference type="OrthoDB" id="545910at2759"/>
<name>A0A9W9EWN9_9EURO</name>
<dbReference type="Gene3D" id="2.60.120.590">
    <property type="entry name" value="Alpha-ketoglutarate-dependent dioxygenase AlkB-like"/>
    <property type="match status" value="1"/>
</dbReference>
<dbReference type="PANTHER" id="PTHR31212">
    <property type="entry name" value="ALPHA-KETOGLUTARATE-DEPENDENT DIOXYGENASE ALKB HOMOLOG 3"/>
    <property type="match status" value="1"/>
</dbReference>
<keyword evidence="2 4" id="KW-0863">Zinc-finger</keyword>
<sequence>MDAFVSRKKRKTAASEEVTQPGIPDEPCKVPPHPDLAGEDSTDVKLAILMSLHPDVEQDYILDLLVSCDGSVEVASSLLASQQAAGSTSSKKRAAPSSLGIQTSLSAHVLTKSEDGFLRTLGGSMAGRKPLTTKKGQTLHLYAPEDVAVHTPCTIIHNFLPSEEANKLLVELLEESEHFSRYEFQLFNRTVQSPHTACVYVSTPEEYRQQTSEYTYGGTYRSNVRQVTPYLRSVSRKVQHIVNEEIQKRIREIYPDGKKLKYQSPKEWRPNAAFVNCYAGPAESVGYHADELTYLGPHPVIGSLSLGVEREFRVRRVVPQDEEEEDGDGKLNGNDPDSRSKPTNPRKDQKAATDARADAQGQISIHLPHNSLLIMHAEMQEEWKHAITPAQTISPHPISGNRRINITYRWYRDTLHPRCTPRCRCGTHAILRCSQRKQESRGRYMWMCYAGFAPGKQGCSFFQWAEFDDDGDPVWNHKQRDDAAPTLANFSASQ</sequence>
<feature type="compositionally biased region" description="Basic residues" evidence="5">
    <location>
        <begin position="1"/>
        <end position="12"/>
    </location>
</feature>
<dbReference type="GO" id="GO:0051213">
    <property type="term" value="F:dioxygenase activity"/>
    <property type="evidence" value="ECO:0007669"/>
    <property type="project" value="InterPro"/>
</dbReference>
<feature type="domain" description="Fe2OG dioxygenase" evidence="7">
    <location>
        <begin position="269"/>
        <end position="412"/>
    </location>
</feature>
<dbReference type="InterPro" id="IPR027450">
    <property type="entry name" value="AlkB-like"/>
</dbReference>
<dbReference type="Proteomes" id="UP001149074">
    <property type="component" value="Unassembled WGS sequence"/>
</dbReference>
<proteinExistence type="predicted"/>
<dbReference type="InterPro" id="IPR003892">
    <property type="entry name" value="CUE"/>
</dbReference>
<feature type="domain" description="CUE" evidence="6">
    <location>
        <begin position="41"/>
        <end position="84"/>
    </location>
</feature>
<evidence type="ECO:0000256" key="4">
    <source>
        <dbReference type="PROSITE-ProRule" id="PRU01343"/>
    </source>
</evidence>
<dbReference type="CDD" id="cd14279">
    <property type="entry name" value="CUE"/>
    <property type="match status" value="1"/>
</dbReference>
<dbReference type="GO" id="GO:0008270">
    <property type="term" value="F:zinc ion binding"/>
    <property type="evidence" value="ECO:0007669"/>
    <property type="project" value="UniProtKB-KW"/>
</dbReference>
<feature type="compositionally biased region" description="Basic and acidic residues" evidence="5">
    <location>
        <begin position="336"/>
        <end position="357"/>
    </location>
</feature>
<dbReference type="PANTHER" id="PTHR31212:SF4">
    <property type="entry name" value="ALPHA-KETOGLUTARATE-DEPENDENT DIOXYGENASE ALKB HOMOLOG 3"/>
    <property type="match status" value="1"/>
</dbReference>
<dbReference type="Pfam" id="PF13532">
    <property type="entry name" value="2OG-FeII_Oxy_2"/>
    <property type="match status" value="1"/>
</dbReference>
<dbReference type="PROSITE" id="PS51140">
    <property type="entry name" value="CUE"/>
    <property type="match status" value="1"/>
</dbReference>
<dbReference type="PROSITE" id="PS51471">
    <property type="entry name" value="FE2OG_OXY"/>
    <property type="match status" value="1"/>
</dbReference>
<dbReference type="EMBL" id="JAPQKI010000009">
    <property type="protein sequence ID" value="KAJ5089231.1"/>
    <property type="molecule type" value="Genomic_DNA"/>
</dbReference>
<protein>
    <recommendedName>
        <fullName evidence="11">Fe2OG dioxygenase domain-containing protein</fullName>
    </recommendedName>
</protein>
<keyword evidence="1" id="KW-0479">Metal-binding</keyword>
<evidence type="ECO:0000259" key="8">
    <source>
        <dbReference type="PROSITE" id="PS51999"/>
    </source>
</evidence>
<evidence type="ECO:0000256" key="2">
    <source>
        <dbReference type="ARBA" id="ARBA00022771"/>
    </source>
</evidence>
<reference evidence="9" key="2">
    <citation type="journal article" date="2023" name="IMA Fungus">
        <title>Comparative genomic study of the Penicillium genus elucidates a diverse pangenome and 15 lateral gene transfer events.</title>
        <authorList>
            <person name="Petersen C."/>
            <person name="Sorensen T."/>
            <person name="Nielsen M.R."/>
            <person name="Sondergaard T.E."/>
            <person name="Sorensen J.L."/>
            <person name="Fitzpatrick D.A."/>
            <person name="Frisvad J.C."/>
            <person name="Nielsen K.L."/>
        </authorList>
    </citation>
    <scope>NUCLEOTIDE SEQUENCE</scope>
    <source>
        <strain evidence="9">IBT 30761</strain>
    </source>
</reference>
<dbReference type="AlphaFoldDB" id="A0A9W9EWN9"/>
<accession>A0A9W9EWN9</accession>
<dbReference type="RefSeq" id="XP_056471213.1">
    <property type="nucleotide sequence ID" value="XM_056620407.1"/>
</dbReference>
<evidence type="ECO:0000313" key="10">
    <source>
        <dbReference type="Proteomes" id="UP001149074"/>
    </source>
</evidence>
<dbReference type="InterPro" id="IPR010666">
    <property type="entry name" value="Znf_GRF"/>
</dbReference>
<evidence type="ECO:0000259" key="7">
    <source>
        <dbReference type="PROSITE" id="PS51471"/>
    </source>
</evidence>
<feature type="domain" description="GRF-type" evidence="8">
    <location>
        <begin position="423"/>
        <end position="468"/>
    </location>
</feature>
<dbReference type="FunFam" id="2.60.120.590:FF:000010">
    <property type="entry name" value="GRF zinc finger domain protein"/>
    <property type="match status" value="1"/>
</dbReference>
<keyword evidence="3" id="KW-0862">Zinc</keyword>
<reference evidence="9" key="1">
    <citation type="submission" date="2022-11" db="EMBL/GenBank/DDBJ databases">
        <authorList>
            <person name="Petersen C."/>
        </authorList>
    </citation>
    <scope>NUCLEOTIDE SEQUENCE</scope>
    <source>
        <strain evidence="9">IBT 30761</strain>
    </source>
</reference>
<dbReference type="InterPro" id="IPR032854">
    <property type="entry name" value="ALKBH3"/>
</dbReference>
<dbReference type="GeneID" id="81359386"/>
<dbReference type="PROSITE" id="PS51999">
    <property type="entry name" value="ZF_GRF"/>
    <property type="match status" value="1"/>
</dbReference>
<dbReference type="InterPro" id="IPR037151">
    <property type="entry name" value="AlkB-like_sf"/>
</dbReference>
<evidence type="ECO:0000256" key="1">
    <source>
        <dbReference type="ARBA" id="ARBA00022723"/>
    </source>
</evidence>
<organism evidence="9 10">
    <name type="scientific">Penicillium argentinense</name>
    <dbReference type="NCBI Taxonomy" id="1131581"/>
    <lineage>
        <taxon>Eukaryota</taxon>
        <taxon>Fungi</taxon>
        <taxon>Dikarya</taxon>
        <taxon>Ascomycota</taxon>
        <taxon>Pezizomycotina</taxon>
        <taxon>Eurotiomycetes</taxon>
        <taxon>Eurotiomycetidae</taxon>
        <taxon>Eurotiales</taxon>
        <taxon>Aspergillaceae</taxon>
        <taxon>Penicillium</taxon>
    </lineage>
</organism>
<feature type="region of interest" description="Disordered" evidence="5">
    <location>
        <begin position="1"/>
        <end position="39"/>
    </location>
</feature>